<proteinExistence type="predicted"/>
<gene>
    <name evidence="2" type="ORF">GG681_12520</name>
</gene>
<evidence type="ECO:0000313" key="2">
    <source>
        <dbReference type="EMBL" id="MQY43468.1"/>
    </source>
</evidence>
<protein>
    <recommendedName>
        <fullName evidence="4">Lipoprotein with Yx(FWY)xxD motif</fullName>
    </recommendedName>
</protein>
<dbReference type="PANTHER" id="PTHR39335:SF1">
    <property type="entry name" value="BLL4220 PROTEIN"/>
    <property type="match status" value="1"/>
</dbReference>
<evidence type="ECO:0008006" key="4">
    <source>
        <dbReference type="Google" id="ProtNLM"/>
    </source>
</evidence>
<organism evidence="2 3">
    <name type="scientific">Tritonibacter aquimaris</name>
    <dbReference type="NCBI Taxonomy" id="2663379"/>
    <lineage>
        <taxon>Bacteria</taxon>
        <taxon>Pseudomonadati</taxon>
        <taxon>Pseudomonadota</taxon>
        <taxon>Alphaproteobacteria</taxon>
        <taxon>Rhodobacterales</taxon>
        <taxon>Paracoccaceae</taxon>
        <taxon>Tritonibacter</taxon>
    </lineage>
</organism>
<dbReference type="EMBL" id="WIXK01000006">
    <property type="protein sequence ID" value="MQY43468.1"/>
    <property type="molecule type" value="Genomic_DNA"/>
</dbReference>
<dbReference type="Proteomes" id="UP000436694">
    <property type="component" value="Unassembled WGS sequence"/>
</dbReference>
<dbReference type="RefSeq" id="WP_153548370.1">
    <property type="nucleotide sequence ID" value="NZ_WIXK01000006.1"/>
</dbReference>
<evidence type="ECO:0000313" key="3">
    <source>
        <dbReference type="Proteomes" id="UP000436694"/>
    </source>
</evidence>
<dbReference type="PIRSF" id="PIRSF029720">
    <property type="entry name" value="UCP029720"/>
    <property type="match status" value="1"/>
</dbReference>
<accession>A0A844AVG8</accession>
<dbReference type="AlphaFoldDB" id="A0A844AVG8"/>
<dbReference type="InterPro" id="IPR005297">
    <property type="entry name" value="Lipoprotein_repeat"/>
</dbReference>
<dbReference type="PANTHER" id="PTHR39335">
    <property type="entry name" value="BLL4220 PROTEIN"/>
    <property type="match status" value="1"/>
</dbReference>
<feature type="chain" id="PRO_5032444987" description="Lipoprotein with Yx(FWY)xxD motif" evidence="1">
    <location>
        <begin position="21"/>
        <end position="125"/>
    </location>
</feature>
<reference evidence="2 3" key="1">
    <citation type="submission" date="2019-10" db="EMBL/GenBank/DDBJ databases">
        <title>Epibacterium sp. nov., isolated from seawater.</title>
        <authorList>
            <person name="Zhang X."/>
            <person name="Li N."/>
        </authorList>
    </citation>
    <scope>NUCLEOTIDE SEQUENCE [LARGE SCALE GENOMIC DNA]</scope>
    <source>
        <strain evidence="2 3">SM1969</strain>
    </source>
</reference>
<comment type="caution">
    <text evidence="2">The sequence shown here is derived from an EMBL/GenBank/DDBJ whole genome shotgun (WGS) entry which is preliminary data.</text>
</comment>
<sequence>MNRFLTAIPLLALSATLAVAAGHGAHGVKTSADGYFTDGHNMTLYTFDKDGDGVSNCYDKCATAWPPLLAEEGEELPQGFATIMRKDGGAQIAYKGQPLYLWIKDKKPGQTTGDGVKGVWHIAKP</sequence>
<keyword evidence="3" id="KW-1185">Reference proteome</keyword>
<dbReference type="InterPro" id="IPR014558">
    <property type="entry name" value="UCP029720"/>
</dbReference>
<dbReference type="Pfam" id="PF03640">
    <property type="entry name" value="Lipoprotein_15"/>
    <property type="match status" value="2"/>
</dbReference>
<feature type="signal peptide" evidence="1">
    <location>
        <begin position="1"/>
        <end position="20"/>
    </location>
</feature>
<evidence type="ECO:0000256" key="1">
    <source>
        <dbReference type="SAM" id="SignalP"/>
    </source>
</evidence>
<dbReference type="GO" id="GO:0043448">
    <property type="term" value="P:alkane catabolic process"/>
    <property type="evidence" value="ECO:0007669"/>
    <property type="project" value="TreeGrafter"/>
</dbReference>
<keyword evidence="1" id="KW-0732">Signal</keyword>
<name>A0A844AVG8_9RHOB</name>